<protein>
    <submittedName>
        <fullName evidence="1">Putative secreted protein</fullName>
    </submittedName>
</protein>
<accession>A0A147BPW0</accession>
<dbReference type="EMBL" id="GEGO01003029">
    <property type="protein sequence ID" value="JAR92375.1"/>
    <property type="molecule type" value="Transcribed_RNA"/>
</dbReference>
<dbReference type="AlphaFoldDB" id="A0A147BPW0"/>
<organism evidence="1">
    <name type="scientific">Ixodes ricinus</name>
    <name type="common">Common tick</name>
    <name type="synonym">Acarus ricinus</name>
    <dbReference type="NCBI Taxonomy" id="34613"/>
    <lineage>
        <taxon>Eukaryota</taxon>
        <taxon>Metazoa</taxon>
        <taxon>Ecdysozoa</taxon>
        <taxon>Arthropoda</taxon>
        <taxon>Chelicerata</taxon>
        <taxon>Arachnida</taxon>
        <taxon>Acari</taxon>
        <taxon>Parasitiformes</taxon>
        <taxon>Ixodida</taxon>
        <taxon>Ixodoidea</taxon>
        <taxon>Ixodidae</taxon>
        <taxon>Ixodinae</taxon>
        <taxon>Ixodes</taxon>
    </lineage>
</organism>
<name>A0A147BPW0_IXORI</name>
<proteinExistence type="predicted"/>
<evidence type="ECO:0000313" key="1">
    <source>
        <dbReference type="EMBL" id="JAR92375.1"/>
    </source>
</evidence>
<reference evidence="1" key="1">
    <citation type="journal article" date="2018" name="PLoS Negl. Trop. Dis.">
        <title>Sialome diversity of ticks revealed by RNAseq of single tick salivary glands.</title>
        <authorList>
            <person name="Perner J."/>
            <person name="Kropackova S."/>
            <person name="Kopacek P."/>
            <person name="Ribeiro J.M."/>
        </authorList>
    </citation>
    <scope>NUCLEOTIDE SEQUENCE</scope>
    <source>
        <strain evidence="1">Siblings of single egg batch collected in Ceske Budejovice</strain>
        <tissue evidence="1">Salivary glands</tissue>
    </source>
</reference>
<sequence length="76" mass="8853">MANILIFFIILRRVGKASLSEYQLSHEFSLVTGSFKLLLKACLFFHCVINFKAYLYCNDFFFFLTFMSFGLNKICG</sequence>